<evidence type="ECO:0000313" key="3">
    <source>
        <dbReference type="Proteomes" id="UP000761534"/>
    </source>
</evidence>
<evidence type="ECO:0000256" key="1">
    <source>
        <dbReference type="SAM" id="MobiDB-lite"/>
    </source>
</evidence>
<protein>
    <submittedName>
        <fullName evidence="2">Uncharacterized protein</fullName>
    </submittedName>
</protein>
<dbReference type="VEuPathDB" id="FungiDB:TRICI_001785"/>
<comment type="caution">
    <text evidence="2">The sequence shown here is derived from an EMBL/GenBank/DDBJ whole genome shotgun (WGS) entry which is preliminary data.</text>
</comment>
<keyword evidence="3" id="KW-1185">Reference proteome</keyword>
<proteinExistence type="predicted"/>
<dbReference type="EMBL" id="SWFS01000125">
    <property type="protein sequence ID" value="KAA8916062.1"/>
    <property type="molecule type" value="Genomic_DNA"/>
</dbReference>
<sequence>MDWKLSTIRLNDSDRVRVDYPEAKWATTAGRILQETIHASNNDNIYNGQRTVKVAPAKSCFKSKDSPTTQKSVSYHPTVDFGSTKPKRSLTMGLPRFQQEEIPNHTAGKCFINSSAPALLLQRRARSIGSYLQ</sequence>
<feature type="region of interest" description="Disordered" evidence="1">
    <location>
        <begin position="60"/>
        <end position="87"/>
    </location>
</feature>
<dbReference type="Proteomes" id="UP000761534">
    <property type="component" value="Unassembled WGS sequence"/>
</dbReference>
<feature type="compositionally biased region" description="Polar residues" evidence="1">
    <location>
        <begin position="66"/>
        <end position="75"/>
    </location>
</feature>
<dbReference type="AlphaFoldDB" id="A0A642V7K0"/>
<name>A0A642V7K0_9ASCO</name>
<reference evidence="2" key="1">
    <citation type="journal article" date="2019" name="G3 (Bethesda)">
        <title>Genome Assemblies of Two Rare Opportunistic Yeast Pathogens: Diutina rugosa (syn. Candida rugosa) and Trichomonascus ciferrii (syn. Candida ciferrii).</title>
        <authorList>
            <person name="Mixao V."/>
            <person name="Saus E."/>
            <person name="Hansen A.P."/>
            <person name="Lass-Florl C."/>
            <person name="Gabaldon T."/>
        </authorList>
    </citation>
    <scope>NUCLEOTIDE SEQUENCE</scope>
    <source>
        <strain evidence="2">CBS 4856</strain>
    </source>
</reference>
<evidence type="ECO:0000313" key="2">
    <source>
        <dbReference type="EMBL" id="KAA8916062.1"/>
    </source>
</evidence>
<gene>
    <name evidence="2" type="ORF">TRICI_001785</name>
</gene>
<accession>A0A642V7K0</accession>
<organism evidence="2 3">
    <name type="scientific">Trichomonascus ciferrii</name>
    <dbReference type="NCBI Taxonomy" id="44093"/>
    <lineage>
        <taxon>Eukaryota</taxon>
        <taxon>Fungi</taxon>
        <taxon>Dikarya</taxon>
        <taxon>Ascomycota</taxon>
        <taxon>Saccharomycotina</taxon>
        <taxon>Dipodascomycetes</taxon>
        <taxon>Dipodascales</taxon>
        <taxon>Trichomonascaceae</taxon>
        <taxon>Trichomonascus</taxon>
        <taxon>Trichomonascus ciferrii complex</taxon>
    </lineage>
</organism>